<feature type="transmembrane region" description="Helical" evidence="3">
    <location>
        <begin position="41"/>
        <end position="64"/>
    </location>
</feature>
<organism evidence="5 6">
    <name type="scientific">Streptomyces glaucosporus</name>
    <dbReference type="NCBI Taxonomy" id="284044"/>
    <lineage>
        <taxon>Bacteria</taxon>
        <taxon>Bacillati</taxon>
        <taxon>Actinomycetota</taxon>
        <taxon>Actinomycetes</taxon>
        <taxon>Kitasatosporales</taxon>
        <taxon>Streptomycetaceae</taxon>
        <taxon>Streptomyces</taxon>
    </lineage>
</organism>
<feature type="compositionally biased region" description="Basic and acidic residues" evidence="2">
    <location>
        <begin position="86"/>
        <end position="102"/>
    </location>
</feature>
<evidence type="ECO:0000259" key="4">
    <source>
        <dbReference type="Pfam" id="PF11611"/>
    </source>
</evidence>
<comment type="caution">
    <text evidence="5">The sequence shown here is derived from an EMBL/GenBank/DDBJ whole genome shotgun (WGS) entry which is preliminary data.</text>
</comment>
<gene>
    <name evidence="5" type="ORF">GCM10010420_45360</name>
</gene>
<dbReference type="Pfam" id="PF11611">
    <property type="entry name" value="DUF4352"/>
    <property type="match status" value="1"/>
</dbReference>
<proteinExistence type="predicted"/>
<keyword evidence="3" id="KW-0472">Membrane</keyword>
<protein>
    <recommendedName>
        <fullName evidence="4">DUF4352 domain-containing protein</fullName>
    </recommendedName>
</protein>
<evidence type="ECO:0000313" key="5">
    <source>
        <dbReference type="EMBL" id="GAA2411365.1"/>
    </source>
</evidence>
<reference evidence="5 6" key="1">
    <citation type="journal article" date="2019" name="Int. J. Syst. Evol. Microbiol.">
        <title>The Global Catalogue of Microorganisms (GCM) 10K type strain sequencing project: providing services to taxonomists for standard genome sequencing and annotation.</title>
        <authorList>
            <consortium name="The Broad Institute Genomics Platform"/>
            <consortium name="The Broad Institute Genome Sequencing Center for Infectious Disease"/>
            <person name="Wu L."/>
            <person name="Ma J."/>
        </authorList>
    </citation>
    <scope>NUCLEOTIDE SEQUENCE [LARGE SCALE GENOMIC DNA]</scope>
    <source>
        <strain evidence="5 6">JCM 6921</strain>
    </source>
</reference>
<dbReference type="InterPro" id="IPR029050">
    <property type="entry name" value="Immunoprotect_excell_Ig-like"/>
</dbReference>
<sequence length="221" mass="22803">MTQSNPGPQQWGPGQPQQPQYHGMPPQQPMPPQKKSSVGKIIGFGCLGVIAFFVLIGIVAAALGGGDDTGAEKKPPASSAPEESGDGGKKDEDAKGGSAKEEGAEEAEEDAAASPIAVSAEATDFQPTILAQGEDYTSVLVTVVNNSAEKVSVNPLYFQVTGSDGTKRTVELGVDERQIDTVELAEGEKATGTVTVKGSMAPKAVTFRNGFIGDSVRADVK</sequence>
<evidence type="ECO:0000256" key="3">
    <source>
        <dbReference type="SAM" id="Phobius"/>
    </source>
</evidence>
<evidence type="ECO:0000256" key="1">
    <source>
        <dbReference type="ARBA" id="ARBA00022729"/>
    </source>
</evidence>
<dbReference type="EMBL" id="BAAATJ010000025">
    <property type="protein sequence ID" value="GAA2411365.1"/>
    <property type="molecule type" value="Genomic_DNA"/>
</dbReference>
<keyword evidence="3" id="KW-0812">Transmembrane</keyword>
<keyword evidence="3" id="KW-1133">Transmembrane helix</keyword>
<accession>A0ABN3ISL1</accession>
<feature type="domain" description="DUF4352" evidence="4">
    <location>
        <begin position="131"/>
        <end position="196"/>
    </location>
</feature>
<feature type="compositionally biased region" description="Low complexity" evidence="2">
    <location>
        <begin position="1"/>
        <end position="25"/>
    </location>
</feature>
<name>A0ABN3ISL1_9ACTN</name>
<dbReference type="Proteomes" id="UP001500058">
    <property type="component" value="Unassembled WGS sequence"/>
</dbReference>
<feature type="region of interest" description="Disordered" evidence="2">
    <location>
        <begin position="1"/>
        <end position="36"/>
    </location>
</feature>
<dbReference type="InterPro" id="IPR029051">
    <property type="entry name" value="DUF4352"/>
</dbReference>
<feature type="region of interest" description="Disordered" evidence="2">
    <location>
        <begin position="67"/>
        <end position="114"/>
    </location>
</feature>
<evidence type="ECO:0000313" key="6">
    <source>
        <dbReference type="Proteomes" id="UP001500058"/>
    </source>
</evidence>
<keyword evidence="6" id="KW-1185">Reference proteome</keyword>
<keyword evidence="1" id="KW-0732">Signal</keyword>
<evidence type="ECO:0000256" key="2">
    <source>
        <dbReference type="SAM" id="MobiDB-lite"/>
    </source>
</evidence>
<dbReference type="RefSeq" id="WP_344632955.1">
    <property type="nucleotide sequence ID" value="NZ_BAAATJ010000025.1"/>
</dbReference>
<dbReference type="Gene3D" id="2.60.40.1240">
    <property type="match status" value="1"/>
</dbReference>